<reference evidence="2" key="1">
    <citation type="journal article" date="2017" name="Biotechnol. Biofuels">
        <title>Evaluation of environmental bacterial communities as a factor affecting the growth of duckweed Lemna minor.</title>
        <authorList>
            <person name="Ishizawa H."/>
            <person name="Kuroda M."/>
            <person name="Morikawa M."/>
            <person name="Ike M."/>
        </authorList>
    </citation>
    <scope>NUCLEOTIDE SEQUENCE [LARGE SCALE GENOMIC DNA]</scope>
    <source>
        <strain evidence="2">H3</strain>
    </source>
</reference>
<evidence type="ECO:0000313" key="2">
    <source>
        <dbReference type="Proteomes" id="UP000198290"/>
    </source>
</evidence>
<reference evidence="2" key="3">
    <citation type="journal article" date="2017" name="Plant Physiol. Biochem.">
        <title>Differential oxidative and antioxidative response of duckweed Lemna minor toward plant growth promoting/inhibiting bacteria.</title>
        <authorList>
            <person name="Ishizawa H."/>
            <person name="Kuroda M."/>
            <person name="Morikawa M."/>
            <person name="Ike M."/>
        </authorList>
    </citation>
    <scope>NUCLEOTIDE SEQUENCE [LARGE SCALE GENOMIC DNA]</scope>
    <source>
        <strain evidence="2">H3</strain>
    </source>
</reference>
<dbReference type="AlphaFoldDB" id="A0A3G9GK73"/>
<sequence length="40" mass="4245">MRKGDGHMLAPEVNCVATAGCRLDSSKCCNAMTAVYLAKQ</sequence>
<organism evidence="1 2">
    <name type="scientific">Aquitalea magnusonii</name>
    <dbReference type="NCBI Taxonomy" id="332411"/>
    <lineage>
        <taxon>Bacteria</taxon>
        <taxon>Pseudomonadati</taxon>
        <taxon>Pseudomonadota</taxon>
        <taxon>Betaproteobacteria</taxon>
        <taxon>Neisseriales</taxon>
        <taxon>Chromobacteriaceae</taxon>
        <taxon>Aquitalea</taxon>
    </lineage>
</organism>
<gene>
    <name evidence="1" type="ORF">DLM_3031</name>
</gene>
<dbReference type="Proteomes" id="UP000198290">
    <property type="component" value="Chromosome"/>
</dbReference>
<proteinExistence type="predicted"/>
<dbReference type="EMBL" id="AP018823">
    <property type="protein sequence ID" value="BBF86631.1"/>
    <property type="molecule type" value="Genomic_DNA"/>
</dbReference>
<keyword evidence="2" id="KW-1185">Reference proteome</keyword>
<name>A0A3G9GK73_9NEIS</name>
<protein>
    <submittedName>
        <fullName evidence="1">Uncharacterized protein</fullName>
    </submittedName>
</protein>
<dbReference type="KEGG" id="amah:DLM_3031"/>
<evidence type="ECO:0000313" key="1">
    <source>
        <dbReference type="EMBL" id="BBF86631.1"/>
    </source>
</evidence>
<accession>A0A3G9GK73</accession>
<reference evidence="1 2" key="2">
    <citation type="journal article" date="2017" name="Genome Announc.">
        <title>Draft genome sequence of Aquitalea magnusonii strain H3, a plant growth-promoting bacterium of duckweed Lemna minor.</title>
        <authorList>
            <person name="Ishizawa H."/>
            <person name="Kuroda M."/>
            <person name="Ike M."/>
        </authorList>
    </citation>
    <scope>NUCLEOTIDE SEQUENCE [LARGE SCALE GENOMIC DNA]</scope>
    <source>
        <strain evidence="1 2">H3</strain>
    </source>
</reference>